<dbReference type="InterPro" id="IPR004439">
    <property type="entry name" value="Isocitrate_DH_NADP_dimer_prok"/>
</dbReference>
<comment type="caution">
    <text evidence="22">The sequence shown here is derived from an EMBL/GenBank/DDBJ whole genome shotgun (WGS) entry which is preliminary data.</text>
</comment>
<keyword evidence="9 17" id="KW-0460">Magnesium</keyword>
<dbReference type="Pfam" id="PF00180">
    <property type="entry name" value="Iso_dh"/>
    <property type="match status" value="1"/>
</dbReference>
<evidence type="ECO:0000256" key="19">
    <source>
        <dbReference type="PIRSR" id="PIRSR604439-5"/>
    </source>
</evidence>
<evidence type="ECO:0000256" key="2">
    <source>
        <dbReference type="ARBA" id="ARBA00007769"/>
    </source>
</evidence>
<comment type="similarity">
    <text evidence="2">Belongs to the isocitrate and isopropylmalate dehydrogenases family.</text>
</comment>
<dbReference type="PROSITE" id="PS00470">
    <property type="entry name" value="IDH_IMDH"/>
    <property type="match status" value="1"/>
</dbReference>
<dbReference type="GO" id="GO:0000287">
    <property type="term" value="F:magnesium ion binding"/>
    <property type="evidence" value="ECO:0007669"/>
    <property type="project" value="InterPro"/>
</dbReference>
<evidence type="ECO:0000256" key="8">
    <source>
        <dbReference type="ARBA" id="ARBA00022723"/>
    </source>
</evidence>
<keyword evidence="23" id="KW-1185">Reference proteome</keyword>
<sequence length="423" mass="46282">MTQGEKITNQNGQLNVPNNPIVPFIEGDGTGPDIWAAAQRVLDASVEKAYKGERKIEWKEVYAGEKAFNKTGEWLPNDTLEAIREYFIAIKGPLTTPVGGGIRSLNVALRQELDLFTCLRPVRYFEGVPSPVKRPEDTDMVIFRENTEDIYAGIEYASGSDEVKKLISFLQDEMGVNKIRFPETSGIGIKPVSEEGTSRLVRAAINYAITEGRKSVTLVHKGNIMKFTEGAFKNWGYELAEKEFGDKVFTWAQYDKIKDAEGVDAANKAQSEAEAAGKIIVKDSIADIFLQQILTRPAEFDVVATMNLNGDYISDALAAQVGGIGIAPGANINYESGHAIFEATHGTAPKYAGMDKVNPSSVILSGVLMLEHLGWSEAANLITKSMEKTIASKVVTYDFARLMDGATEVKCSEFGTALIENME</sequence>
<keyword evidence="7 20" id="KW-0816">Tricarboxylic acid cycle</keyword>
<evidence type="ECO:0000256" key="1">
    <source>
        <dbReference type="ARBA" id="ARBA00001936"/>
    </source>
</evidence>
<dbReference type="OrthoDB" id="9806254at2"/>
<feature type="binding site" evidence="16">
    <location>
        <position position="95"/>
    </location>
    <ligand>
        <name>NADP(+)</name>
        <dbReference type="ChEBI" id="CHEBI:58349"/>
    </ligand>
</feature>
<dbReference type="GO" id="GO:0004450">
    <property type="term" value="F:isocitrate dehydrogenase (NADP+) activity"/>
    <property type="evidence" value="ECO:0007669"/>
    <property type="project" value="UniProtKB-UniRule"/>
</dbReference>
<dbReference type="EC" id="1.1.1.42" evidence="4 20"/>
<dbReference type="GO" id="GO:0051287">
    <property type="term" value="F:NAD binding"/>
    <property type="evidence" value="ECO:0007669"/>
    <property type="project" value="InterPro"/>
</dbReference>
<evidence type="ECO:0000256" key="17">
    <source>
        <dbReference type="PIRSR" id="PIRSR604439-3"/>
    </source>
</evidence>
<evidence type="ECO:0000256" key="7">
    <source>
        <dbReference type="ARBA" id="ARBA00022532"/>
    </source>
</evidence>
<name>A0A1J6WGH6_9BACI</name>
<feature type="modified residue" description="N6-succinyllysine" evidence="19">
    <location>
        <position position="233"/>
    </location>
</feature>
<dbReference type="InterPro" id="IPR019818">
    <property type="entry name" value="IsoCit/isopropylmalate_DH_CS"/>
</dbReference>
<evidence type="ECO:0000256" key="13">
    <source>
        <dbReference type="ARBA" id="ARBA00023554"/>
    </source>
</evidence>
<feature type="binding site" evidence="15">
    <location>
        <position position="110"/>
    </location>
    <ligand>
        <name>D-threo-isocitrate</name>
        <dbReference type="ChEBI" id="CHEBI:15562"/>
    </ligand>
</feature>
<gene>
    <name evidence="22" type="ORF">BHE18_20155</name>
</gene>
<keyword evidence="8 20" id="KW-0479">Metal-binding</keyword>
<comment type="subunit">
    <text evidence="3">Homodimer.</text>
</comment>
<feature type="modified residue" description="N6-succinyllysine" evidence="19">
    <location>
        <position position="91"/>
    </location>
</feature>
<dbReference type="RefSeq" id="WP_071619323.1">
    <property type="nucleotide sequence ID" value="NZ_MINN01000096.1"/>
</dbReference>
<dbReference type="SMART" id="SM01329">
    <property type="entry name" value="Iso_dh"/>
    <property type="match status" value="1"/>
</dbReference>
<evidence type="ECO:0000259" key="21">
    <source>
        <dbReference type="SMART" id="SM01329"/>
    </source>
</evidence>
<evidence type="ECO:0000256" key="16">
    <source>
        <dbReference type="PIRSR" id="PIRSR604439-2"/>
    </source>
</evidence>
<keyword evidence="12 17" id="KW-0464">Manganese</keyword>
<evidence type="ECO:0000313" key="22">
    <source>
        <dbReference type="EMBL" id="OIU70984.1"/>
    </source>
</evidence>
<dbReference type="SUPFAM" id="SSF53659">
    <property type="entry name" value="Isocitrate/Isopropylmalate dehydrogenase-like"/>
    <property type="match status" value="1"/>
</dbReference>
<evidence type="ECO:0000256" key="9">
    <source>
        <dbReference type="ARBA" id="ARBA00022842"/>
    </source>
</evidence>
<dbReference type="GO" id="GO:0006097">
    <property type="term" value="P:glyoxylate cycle"/>
    <property type="evidence" value="ECO:0007669"/>
    <property type="project" value="UniProtKB-KW"/>
</dbReference>
<comment type="catalytic activity">
    <reaction evidence="13">
        <text>D-threo-isocitrate + NADP(+) = 2-oxoglutarate + CO2 + NADPH</text>
        <dbReference type="Rhea" id="RHEA:19629"/>
        <dbReference type="ChEBI" id="CHEBI:15562"/>
        <dbReference type="ChEBI" id="CHEBI:16526"/>
        <dbReference type="ChEBI" id="CHEBI:16810"/>
        <dbReference type="ChEBI" id="CHEBI:57783"/>
        <dbReference type="ChEBI" id="CHEBI:58349"/>
        <dbReference type="EC" id="1.1.1.42"/>
    </reaction>
</comment>
<dbReference type="Proteomes" id="UP000182062">
    <property type="component" value="Unassembled WGS sequence"/>
</dbReference>
<evidence type="ECO:0000256" key="3">
    <source>
        <dbReference type="ARBA" id="ARBA00011738"/>
    </source>
</evidence>
<evidence type="ECO:0000256" key="11">
    <source>
        <dbReference type="ARBA" id="ARBA00023002"/>
    </source>
</evidence>
<feature type="binding site" evidence="16">
    <location>
        <position position="358"/>
    </location>
    <ligand>
        <name>NADP(+)</name>
        <dbReference type="ChEBI" id="CHEBI:58349"/>
    </ligand>
</feature>
<feature type="binding site" evidence="15">
    <location>
        <position position="106"/>
    </location>
    <ligand>
        <name>D-threo-isocitrate</name>
        <dbReference type="ChEBI" id="CHEBI:15562"/>
    </ligand>
</feature>
<evidence type="ECO:0000256" key="20">
    <source>
        <dbReference type="RuleBase" id="RU004446"/>
    </source>
</evidence>
<feature type="binding site" evidence="16">
    <location>
        <position position="397"/>
    </location>
    <ligand>
        <name>NADP(+)</name>
        <dbReference type="ChEBI" id="CHEBI:58349"/>
    </ligand>
</feature>
<dbReference type="NCBIfam" id="NF005425">
    <property type="entry name" value="PRK07006.1"/>
    <property type="match status" value="1"/>
</dbReference>
<keyword evidence="6 20" id="KW-0329">Glyoxylate bypass</keyword>
<dbReference type="NCBIfam" id="TIGR00183">
    <property type="entry name" value="prok_nadp_idh"/>
    <property type="match status" value="1"/>
</dbReference>
<dbReference type="EMBL" id="MINN01000096">
    <property type="protein sequence ID" value="OIU70984.1"/>
    <property type="molecule type" value="Genomic_DNA"/>
</dbReference>
<feature type="binding site" evidence="15">
    <location>
        <position position="144"/>
    </location>
    <ligand>
        <name>D-threo-isocitrate</name>
        <dbReference type="ChEBI" id="CHEBI:15562"/>
    </ligand>
</feature>
<evidence type="ECO:0000256" key="6">
    <source>
        <dbReference type="ARBA" id="ARBA00022435"/>
    </source>
</evidence>
<dbReference type="GO" id="GO:0006099">
    <property type="term" value="P:tricarboxylic acid cycle"/>
    <property type="evidence" value="ECO:0007669"/>
    <property type="project" value="UniProtKB-UniRule"/>
</dbReference>
<dbReference type="InterPro" id="IPR024084">
    <property type="entry name" value="IsoPropMal-DH-like_dom"/>
</dbReference>
<feature type="binding site" evidence="15">
    <location>
        <position position="120"/>
    </location>
    <ligand>
        <name>D-threo-isocitrate</name>
        <dbReference type="ChEBI" id="CHEBI:15562"/>
    </ligand>
</feature>
<organism evidence="22 23">
    <name type="scientific">Rossellomorea aquimaris</name>
    <dbReference type="NCBI Taxonomy" id="189382"/>
    <lineage>
        <taxon>Bacteria</taxon>
        <taxon>Bacillati</taxon>
        <taxon>Bacillota</taxon>
        <taxon>Bacilli</taxon>
        <taxon>Bacillales</taxon>
        <taxon>Bacillaceae</taxon>
        <taxon>Rossellomorea</taxon>
    </lineage>
</organism>
<feature type="binding site" evidence="16">
    <location>
        <begin position="345"/>
        <end position="351"/>
    </location>
    <ligand>
        <name>NADP(+)</name>
        <dbReference type="ChEBI" id="CHEBI:58349"/>
    </ligand>
</feature>
<evidence type="ECO:0000256" key="12">
    <source>
        <dbReference type="ARBA" id="ARBA00023211"/>
    </source>
</evidence>
<feature type="binding site" evidence="16">
    <location>
        <position position="401"/>
    </location>
    <ligand>
        <name>NADP(+)</name>
        <dbReference type="ChEBI" id="CHEBI:58349"/>
    </ligand>
</feature>
<feature type="modified residue" description="N6-acetyllysine" evidence="19">
    <location>
        <position position="133"/>
    </location>
</feature>
<evidence type="ECO:0000256" key="10">
    <source>
        <dbReference type="ARBA" id="ARBA00022857"/>
    </source>
</evidence>
<evidence type="ECO:0000256" key="18">
    <source>
        <dbReference type="PIRSR" id="PIRSR604439-4"/>
    </source>
</evidence>
<accession>A0A1J6WGH6</accession>
<comment type="cofactor">
    <cofactor evidence="1">
        <name>Mn(2+)</name>
        <dbReference type="ChEBI" id="CHEBI:29035"/>
    </cofactor>
</comment>
<feature type="site" description="Critical for catalysis" evidence="18">
    <location>
        <position position="221"/>
    </location>
</feature>
<protein>
    <recommendedName>
        <fullName evidence="5 20">Isocitrate dehydrogenase [NADP]</fullName>
        <ecNumber evidence="4 20">1.1.1.42</ecNumber>
    </recommendedName>
</protein>
<proteinExistence type="inferred from homology"/>
<dbReference type="PANTHER" id="PTHR43504:SF1">
    <property type="entry name" value="ISOCITRATE DEHYDROGENASE [NADP]"/>
    <property type="match status" value="1"/>
</dbReference>
<dbReference type="AlphaFoldDB" id="A0A1J6WGH6"/>
<comment type="function">
    <text evidence="14">Catalyzes the oxidative decarboxylation of isocitrate to 2-oxoglutarate and carbon dioxide with the concomitant reduction of NADP(+).</text>
</comment>
<evidence type="ECO:0000313" key="23">
    <source>
        <dbReference type="Proteomes" id="UP000182062"/>
    </source>
</evidence>
<feature type="binding site" evidence="17">
    <location>
        <position position="311"/>
    </location>
    <ligand>
        <name>Mg(2+)</name>
        <dbReference type="ChEBI" id="CHEBI:18420"/>
    </ligand>
</feature>
<dbReference type="Gene3D" id="3.40.718.10">
    <property type="entry name" value="Isopropylmalate Dehydrogenase"/>
    <property type="match status" value="1"/>
</dbReference>
<comment type="cofactor">
    <cofactor evidence="17">
        <name>Mg(2+)</name>
        <dbReference type="ChEBI" id="CHEBI:18420"/>
    </cofactor>
    <cofactor evidence="17">
        <name>Mn(2+)</name>
        <dbReference type="ChEBI" id="CHEBI:29035"/>
    </cofactor>
    <text evidence="17">Binds 1 Mg(2+) or Mn(2+) ion per subunit.</text>
</comment>
<evidence type="ECO:0000256" key="15">
    <source>
        <dbReference type="PIRSR" id="PIRSR604439-1"/>
    </source>
</evidence>
<keyword evidence="10 16" id="KW-0521">NADP</keyword>
<keyword evidence="11" id="KW-0560">Oxidoreductase</keyword>
<feature type="site" description="Critical for catalysis" evidence="18">
    <location>
        <position position="151"/>
    </location>
</feature>
<evidence type="ECO:0000256" key="5">
    <source>
        <dbReference type="ARBA" id="ARBA00019562"/>
    </source>
</evidence>
<dbReference type="PANTHER" id="PTHR43504">
    <property type="entry name" value="ISOCITRATE DEHYDROGENASE [NADP]"/>
    <property type="match status" value="1"/>
</dbReference>
<feature type="modified residue" description="Phosphoserine" evidence="19">
    <location>
        <position position="104"/>
    </location>
</feature>
<evidence type="ECO:0000256" key="14">
    <source>
        <dbReference type="ARBA" id="ARBA00046127"/>
    </source>
</evidence>
<feature type="domain" description="Isopropylmalate dehydrogenase-like" evidence="21">
    <location>
        <begin position="21"/>
        <end position="418"/>
    </location>
</feature>
<feature type="binding site" evidence="15">
    <location>
        <position position="104"/>
    </location>
    <ligand>
        <name>D-threo-isocitrate</name>
        <dbReference type="ChEBI" id="CHEBI:15562"/>
    </ligand>
</feature>
<evidence type="ECO:0000256" key="4">
    <source>
        <dbReference type="ARBA" id="ARBA00013013"/>
    </source>
</evidence>
<reference evidence="22 23" key="1">
    <citation type="submission" date="2016-09" db="EMBL/GenBank/DDBJ databases">
        <title>Bacillus aquimaris SAMM genome sequence reveals colonization and biosurfactant production capacities.</title>
        <authorList>
            <person name="Waghmode S.R."/>
            <person name="Suryavanshi M.V."/>
        </authorList>
    </citation>
    <scope>NUCLEOTIDE SEQUENCE [LARGE SCALE GENOMIC DNA]</scope>
    <source>
        <strain evidence="22 23">SAMM</strain>
    </source>
</reference>